<sequence>TRSKDELGGIILILRCSRAIGDQTYPSEGGVLLSIDLLHRKGPFPQYRIKMSTLELVELKRYLVCHNKSTTLASQEKGREYETWEERVEYLRVVLQVLMDSHHPGKANVVVNTLSRKPLDSTLACKVTLKSMKLGTLKVTGDLIKVGKICKVITYEKSIGVKIRIDEVLRFYDKIHFFDVIDLRKLIL</sequence>
<name>A0A371ET90_MUCPR</name>
<protein>
    <submittedName>
        <fullName evidence="1">Uncharacterized protein</fullName>
    </submittedName>
</protein>
<organism evidence="1 2">
    <name type="scientific">Mucuna pruriens</name>
    <name type="common">Velvet bean</name>
    <name type="synonym">Dolichos pruriens</name>
    <dbReference type="NCBI Taxonomy" id="157652"/>
    <lineage>
        <taxon>Eukaryota</taxon>
        <taxon>Viridiplantae</taxon>
        <taxon>Streptophyta</taxon>
        <taxon>Embryophyta</taxon>
        <taxon>Tracheophyta</taxon>
        <taxon>Spermatophyta</taxon>
        <taxon>Magnoliopsida</taxon>
        <taxon>eudicotyledons</taxon>
        <taxon>Gunneridae</taxon>
        <taxon>Pentapetalae</taxon>
        <taxon>rosids</taxon>
        <taxon>fabids</taxon>
        <taxon>Fabales</taxon>
        <taxon>Fabaceae</taxon>
        <taxon>Papilionoideae</taxon>
        <taxon>50 kb inversion clade</taxon>
        <taxon>NPAAA clade</taxon>
        <taxon>indigoferoid/millettioid clade</taxon>
        <taxon>Phaseoleae</taxon>
        <taxon>Mucuna</taxon>
    </lineage>
</organism>
<gene>
    <name evidence="1" type="ORF">CR513_51632</name>
</gene>
<reference evidence="1" key="1">
    <citation type="submission" date="2018-05" db="EMBL/GenBank/DDBJ databases">
        <title>Draft genome of Mucuna pruriens seed.</title>
        <authorList>
            <person name="Nnadi N.E."/>
            <person name="Vos R."/>
            <person name="Hasami M.H."/>
            <person name="Devisetty U.K."/>
            <person name="Aguiy J.C."/>
        </authorList>
    </citation>
    <scope>NUCLEOTIDE SEQUENCE [LARGE SCALE GENOMIC DNA]</scope>
    <source>
        <strain evidence="1">JCA_2017</strain>
    </source>
</reference>
<feature type="non-terminal residue" evidence="1">
    <location>
        <position position="1"/>
    </location>
</feature>
<proteinExistence type="predicted"/>
<dbReference type="AlphaFoldDB" id="A0A371ET90"/>
<evidence type="ECO:0000313" key="2">
    <source>
        <dbReference type="Proteomes" id="UP000257109"/>
    </source>
</evidence>
<accession>A0A371ET90</accession>
<dbReference type="Proteomes" id="UP000257109">
    <property type="component" value="Unassembled WGS sequence"/>
</dbReference>
<evidence type="ECO:0000313" key="1">
    <source>
        <dbReference type="EMBL" id="RDX69275.1"/>
    </source>
</evidence>
<keyword evidence="2" id="KW-1185">Reference proteome</keyword>
<dbReference type="EMBL" id="QJKJ01012183">
    <property type="protein sequence ID" value="RDX69275.1"/>
    <property type="molecule type" value="Genomic_DNA"/>
</dbReference>
<feature type="non-terminal residue" evidence="1">
    <location>
        <position position="188"/>
    </location>
</feature>
<comment type="caution">
    <text evidence="1">The sequence shown here is derived from an EMBL/GenBank/DDBJ whole genome shotgun (WGS) entry which is preliminary data.</text>
</comment>